<dbReference type="GO" id="GO:0001096">
    <property type="term" value="F:TFIIF-class transcription factor complex binding"/>
    <property type="evidence" value="ECO:0007669"/>
    <property type="project" value="TreeGrafter"/>
</dbReference>
<dbReference type="PANTHER" id="PTHR13011">
    <property type="entry name" value="TFIIF-ALPHA"/>
    <property type="match status" value="1"/>
</dbReference>
<keyword evidence="9" id="KW-1185">Reference proteome</keyword>
<dbReference type="SUPFAM" id="SSF50916">
    <property type="entry name" value="Rap30/74 interaction domains"/>
    <property type="match status" value="1"/>
</dbReference>
<accession>A0AAF0JAS5</accession>
<evidence type="ECO:0000256" key="4">
    <source>
        <dbReference type="ARBA" id="ARBA00023125"/>
    </source>
</evidence>
<sequence length="652" mass="73481">MVKQERPVKEEARDAPPAPTGYRDIPLYSMDTRNTTTHLMKFAHHNRVDPNDANQFVPPVKLNRKMPLRVKQPPAKPGEVVMDKWGKPVITTEGKPLKWPGPDDDLEALRPYLSLDKKDEDENDMAPGSGHVPRGRLFKKRVREVHKSANAARRTRNEEFFPWVLEDFETSNDWESSRNPAANSIQALEAYYIMETERRARLAAAGMEDVKPVKTEVKAEEEPVAPTHAPWVGQLEGESDENSTAHHVLFVFDERNAGGFKVVPVRRLYKFMQSQRQTLSSEEVEEEFQKYQRSSEPERIAMRARLQSGSKGQGSSSGPRRFPTLALPQGPSLGWSSSSRLVAVRGENREKGEEDDLFGTMPKQETTYDELDFEESFADDEERPDTGIQDEDPEAKELEERLKREMVADHIDDDDVQIKPDPDEVDDAVMINRRSGADQLLGGSADHGRHDDAMLTGTGRQMRKIMKALSRRDGNDVYDSDEEAKNPYASDESDEDADLDVLHPERAILEAREEKAKQERLAKESAAPAPQSSPPTPDVGRARSMSPADDSLKRKSETRKDEVQKRQKVRAPGSASPDASRSSSPGRTMTPLESEIAQLVRSGTIRNTAELVQHFRQRLKQDAALKEQLSAAVKKIAYMDKKSNKLKLKEGF</sequence>
<dbReference type="Proteomes" id="UP001217754">
    <property type="component" value="Chromosome 4"/>
</dbReference>
<feature type="compositionally biased region" description="Low complexity" evidence="7">
    <location>
        <begin position="307"/>
        <end position="318"/>
    </location>
</feature>
<dbReference type="GeneID" id="85226395"/>
<protein>
    <submittedName>
        <fullName evidence="8">Transcription factor IIF subunit tfg1</fullName>
    </submittedName>
</protein>
<evidence type="ECO:0000256" key="5">
    <source>
        <dbReference type="ARBA" id="ARBA00023163"/>
    </source>
</evidence>
<dbReference type="EMBL" id="CP119961">
    <property type="protein sequence ID" value="WFD39763.1"/>
    <property type="molecule type" value="Genomic_DNA"/>
</dbReference>
<proteinExistence type="inferred from homology"/>
<keyword evidence="5" id="KW-0804">Transcription</keyword>
<evidence type="ECO:0000256" key="1">
    <source>
        <dbReference type="ARBA" id="ARBA00004123"/>
    </source>
</evidence>
<dbReference type="AlphaFoldDB" id="A0AAF0JAS5"/>
<dbReference type="GO" id="GO:0032968">
    <property type="term" value="P:positive regulation of transcription elongation by RNA polymerase II"/>
    <property type="evidence" value="ECO:0007669"/>
    <property type="project" value="InterPro"/>
</dbReference>
<dbReference type="GO" id="GO:0016251">
    <property type="term" value="F:RNA polymerase II general transcription initiation factor activity"/>
    <property type="evidence" value="ECO:0007669"/>
    <property type="project" value="TreeGrafter"/>
</dbReference>
<dbReference type="InterPro" id="IPR011039">
    <property type="entry name" value="TFIIF_interaction"/>
</dbReference>
<dbReference type="InterPro" id="IPR008851">
    <property type="entry name" value="TFIIF-alpha"/>
</dbReference>
<evidence type="ECO:0000256" key="3">
    <source>
        <dbReference type="ARBA" id="ARBA00023015"/>
    </source>
</evidence>
<evidence type="ECO:0000256" key="7">
    <source>
        <dbReference type="SAM" id="MobiDB-lite"/>
    </source>
</evidence>
<dbReference type="GO" id="GO:0003677">
    <property type="term" value="F:DNA binding"/>
    <property type="evidence" value="ECO:0007669"/>
    <property type="project" value="UniProtKB-KW"/>
</dbReference>
<dbReference type="PANTHER" id="PTHR13011:SF0">
    <property type="entry name" value="GENERAL TRANSCRIPTION FACTOR IIF SUBUNIT 1"/>
    <property type="match status" value="1"/>
</dbReference>
<name>A0AAF0JAS5_9BASI</name>
<feature type="compositionally biased region" description="Basic and acidic residues" evidence="7">
    <location>
        <begin position="500"/>
        <end position="523"/>
    </location>
</feature>
<feature type="region of interest" description="Disordered" evidence="7">
    <location>
        <begin position="1"/>
        <end position="28"/>
    </location>
</feature>
<evidence type="ECO:0000313" key="8">
    <source>
        <dbReference type="EMBL" id="WFD39763.1"/>
    </source>
</evidence>
<dbReference type="GO" id="GO:0006367">
    <property type="term" value="P:transcription initiation at RNA polymerase II promoter"/>
    <property type="evidence" value="ECO:0007669"/>
    <property type="project" value="InterPro"/>
</dbReference>
<keyword evidence="6" id="KW-0539">Nucleus</keyword>
<keyword evidence="4" id="KW-0238">DNA-binding</keyword>
<feature type="region of interest" description="Disordered" evidence="7">
    <location>
        <begin position="436"/>
        <end position="594"/>
    </location>
</feature>
<feature type="region of interest" description="Disordered" evidence="7">
    <location>
        <begin position="306"/>
        <end position="395"/>
    </location>
</feature>
<feature type="compositionally biased region" description="Acidic residues" evidence="7">
    <location>
        <begin position="367"/>
        <end position="394"/>
    </location>
</feature>
<evidence type="ECO:0000256" key="6">
    <source>
        <dbReference type="ARBA" id="ARBA00023242"/>
    </source>
</evidence>
<comment type="similarity">
    <text evidence="2">Belongs to the TFIIF alpha subunit family.</text>
</comment>
<evidence type="ECO:0000313" key="9">
    <source>
        <dbReference type="Proteomes" id="UP001217754"/>
    </source>
</evidence>
<reference evidence="8" key="1">
    <citation type="submission" date="2023-03" db="EMBL/GenBank/DDBJ databases">
        <title>Mating type loci evolution in Malassezia.</title>
        <authorList>
            <person name="Coelho M.A."/>
        </authorList>
    </citation>
    <scope>NUCLEOTIDE SEQUENCE</scope>
    <source>
        <strain evidence="8">CBS 9431</strain>
    </source>
</reference>
<keyword evidence="3" id="KW-0805">Transcription regulation</keyword>
<comment type="subcellular location">
    <subcellularLocation>
        <location evidence="1">Nucleus</location>
    </subcellularLocation>
</comment>
<organism evidence="8 9">
    <name type="scientific">Malassezia japonica</name>
    <dbReference type="NCBI Taxonomy" id="223818"/>
    <lineage>
        <taxon>Eukaryota</taxon>
        <taxon>Fungi</taxon>
        <taxon>Dikarya</taxon>
        <taxon>Basidiomycota</taxon>
        <taxon>Ustilaginomycotina</taxon>
        <taxon>Malasseziomycetes</taxon>
        <taxon>Malasseziales</taxon>
        <taxon>Malasseziaceae</taxon>
        <taxon>Malassezia</taxon>
    </lineage>
</organism>
<dbReference type="GO" id="GO:0005674">
    <property type="term" value="C:transcription factor TFIIF complex"/>
    <property type="evidence" value="ECO:0007669"/>
    <property type="project" value="TreeGrafter"/>
</dbReference>
<evidence type="ECO:0000256" key="2">
    <source>
        <dbReference type="ARBA" id="ARBA00005249"/>
    </source>
</evidence>
<gene>
    <name evidence="8" type="primary">TFG1</name>
    <name evidence="8" type="ORF">MJAP1_002744</name>
</gene>
<feature type="compositionally biased region" description="Basic and acidic residues" evidence="7">
    <location>
        <begin position="550"/>
        <end position="565"/>
    </location>
</feature>
<feature type="compositionally biased region" description="Low complexity" evidence="7">
    <location>
        <begin position="570"/>
        <end position="587"/>
    </location>
</feature>
<dbReference type="RefSeq" id="XP_060122660.1">
    <property type="nucleotide sequence ID" value="XM_060266677.1"/>
</dbReference>
<feature type="compositionally biased region" description="Basic and acidic residues" evidence="7">
    <location>
        <begin position="1"/>
        <end position="14"/>
    </location>
</feature>